<accession>A0A392PLB6</accession>
<comment type="caution">
    <text evidence="2">The sequence shown here is derived from an EMBL/GenBank/DDBJ whole genome shotgun (WGS) entry which is preliminary data.</text>
</comment>
<dbReference type="InterPro" id="IPR038765">
    <property type="entry name" value="Papain-like_cys_pep_sf"/>
</dbReference>
<dbReference type="Proteomes" id="UP000265520">
    <property type="component" value="Unassembled WGS sequence"/>
</dbReference>
<dbReference type="GO" id="GO:0008234">
    <property type="term" value="F:cysteine-type peptidase activity"/>
    <property type="evidence" value="ECO:0007669"/>
    <property type="project" value="InterPro"/>
</dbReference>
<dbReference type="Gene3D" id="2.40.50.170">
    <property type="entry name" value="Cysteine proteinases. Chain C"/>
    <property type="match status" value="1"/>
</dbReference>
<reference evidence="2 3" key="1">
    <citation type="journal article" date="2018" name="Front. Plant Sci.">
        <title>Red Clover (Trifolium pratense) and Zigzag Clover (T. medium) - A Picture of Genomic Similarities and Differences.</title>
        <authorList>
            <person name="Dluhosova J."/>
            <person name="Istvanek J."/>
            <person name="Nedelnik J."/>
            <person name="Repkova J."/>
        </authorList>
    </citation>
    <scope>NUCLEOTIDE SEQUENCE [LARGE SCALE GENOMIC DNA]</scope>
    <source>
        <strain evidence="3">cv. 10/8</strain>
        <tissue evidence="2">Leaf</tissue>
    </source>
</reference>
<dbReference type="GO" id="GO:0006508">
    <property type="term" value="P:proteolysis"/>
    <property type="evidence" value="ECO:0007669"/>
    <property type="project" value="InterPro"/>
</dbReference>
<proteinExistence type="predicted"/>
<dbReference type="InterPro" id="IPR000668">
    <property type="entry name" value="Peptidase_C1A_C"/>
</dbReference>
<evidence type="ECO:0000313" key="2">
    <source>
        <dbReference type="EMBL" id="MCI12096.1"/>
    </source>
</evidence>
<name>A0A392PLB6_9FABA</name>
<evidence type="ECO:0000313" key="3">
    <source>
        <dbReference type="Proteomes" id="UP000265520"/>
    </source>
</evidence>
<dbReference type="AlphaFoldDB" id="A0A392PLB6"/>
<protein>
    <recommendedName>
        <fullName evidence="1">Peptidase C1A papain C-terminal domain-containing protein</fullName>
    </recommendedName>
</protein>
<feature type="domain" description="Peptidase C1A papain C-terminal" evidence="1">
    <location>
        <begin position="1"/>
        <end position="37"/>
    </location>
</feature>
<dbReference type="EMBL" id="LXQA010082728">
    <property type="protein sequence ID" value="MCI12096.1"/>
    <property type="molecule type" value="Genomic_DNA"/>
</dbReference>
<dbReference type="Pfam" id="PF00112">
    <property type="entry name" value="Peptidase_C1"/>
    <property type="match status" value="1"/>
</dbReference>
<keyword evidence="3" id="KW-1185">Reference proteome</keyword>
<organism evidence="2 3">
    <name type="scientific">Trifolium medium</name>
    <dbReference type="NCBI Taxonomy" id="97028"/>
    <lineage>
        <taxon>Eukaryota</taxon>
        <taxon>Viridiplantae</taxon>
        <taxon>Streptophyta</taxon>
        <taxon>Embryophyta</taxon>
        <taxon>Tracheophyta</taxon>
        <taxon>Spermatophyta</taxon>
        <taxon>Magnoliopsida</taxon>
        <taxon>eudicotyledons</taxon>
        <taxon>Gunneridae</taxon>
        <taxon>Pentapetalae</taxon>
        <taxon>rosids</taxon>
        <taxon>fabids</taxon>
        <taxon>Fabales</taxon>
        <taxon>Fabaceae</taxon>
        <taxon>Papilionoideae</taxon>
        <taxon>50 kb inversion clade</taxon>
        <taxon>NPAAA clade</taxon>
        <taxon>Hologalegina</taxon>
        <taxon>IRL clade</taxon>
        <taxon>Trifolieae</taxon>
        <taxon>Trifolium</taxon>
    </lineage>
</organism>
<sequence>IGFGTEFVHGVPVDYWLIQNSHDPLWGDHGYAKFAMNIWTPFGYPLICSGIVHTLIAFPQPHVRCGPTLGNVIYQFSNKMQLHGLGHVYLDLAADPELPGHGGNSPDNEADPELPVTSCVFGFFLSTESFFWSRTA</sequence>
<feature type="non-terminal residue" evidence="2">
    <location>
        <position position="1"/>
    </location>
</feature>
<dbReference type="SUPFAM" id="SSF54001">
    <property type="entry name" value="Cysteine proteinases"/>
    <property type="match status" value="1"/>
</dbReference>
<evidence type="ECO:0000259" key="1">
    <source>
        <dbReference type="Pfam" id="PF00112"/>
    </source>
</evidence>